<sequence>MKRKAPPKSPQRRVKARYGSSGDTEPRRLKDNEASNVADTMGSRDNGYSSMGSKSIIQPTSYPVAGLGVKRETSASTWGTKSVHEPQPTAPPSPSTSASTILTRFNSEAPTATASGDQKSIDAAPEEQLRSRNYKYSIESTPCLPFFYTDVIHSLRASDGHIIYPEIFGGVDSGGFFIADSVWTCYRRNFFSLSCSFTLTPSIPNGPVYLVHRNEGESAILQVYNFAMSIAAVVDGKDGNSIDLIQFTSERIPLPTGGRPAQIMLAPRSSTTTYEPITAHPDELPIYAKFNRIQFKTATPNNGQRIGRQDHYHLLLELFADTGSSNASDRWIKIASRMSVQLVVRGRSPSYYQRRQLKSNVRAPLEPILSAKEAKDVEESPSMSRYMGMLIPTTTKDKHPSNPIVDFVRERPNEGSLNATVPQTPDNAKHEPSIKLETQPLAQQPLQKSEASKIDGYFPKCRCGLLVLV</sequence>
<evidence type="ECO:0000256" key="3">
    <source>
        <dbReference type="SAM" id="MobiDB-lite"/>
    </source>
</evidence>
<dbReference type="OrthoDB" id="2288358at2759"/>
<dbReference type="GO" id="GO:0000228">
    <property type="term" value="C:nuclear chromosome"/>
    <property type="evidence" value="ECO:0007669"/>
    <property type="project" value="TreeGrafter"/>
</dbReference>
<evidence type="ECO:0000313" key="6">
    <source>
        <dbReference type="Proteomes" id="UP000184330"/>
    </source>
</evidence>
<feature type="compositionally biased region" description="Basic and acidic residues" evidence="3">
    <location>
        <begin position="24"/>
        <end position="33"/>
    </location>
</feature>
<name>A0A1L7XE59_9HELO</name>
<feature type="region of interest" description="Disordered" evidence="3">
    <location>
        <begin position="411"/>
        <end position="431"/>
    </location>
</feature>
<reference evidence="5 6" key="1">
    <citation type="submission" date="2016-03" db="EMBL/GenBank/DDBJ databases">
        <authorList>
            <person name="Ploux O."/>
        </authorList>
    </citation>
    <scope>NUCLEOTIDE SEQUENCE [LARGE SCALE GENOMIC DNA]</scope>
    <source>
        <strain evidence="5 6">UAMH 11012</strain>
    </source>
</reference>
<dbReference type="PANTHER" id="PTHR35144:SF2">
    <property type="entry name" value="MEIOSIS-SPECIFIC TRANSCRIPTION FACTOR NDT80"/>
    <property type="match status" value="1"/>
</dbReference>
<dbReference type="GO" id="GO:0003677">
    <property type="term" value="F:DNA binding"/>
    <property type="evidence" value="ECO:0007669"/>
    <property type="project" value="UniProtKB-KW"/>
</dbReference>
<feature type="compositionally biased region" description="Polar residues" evidence="3">
    <location>
        <begin position="46"/>
        <end position="61"/>
    </location>
</feature>
<dbReference type="GO" id="GO:0045944">
    <property type="term" value="P:positive regulation of transcription by RNA polymerase II"/>
    <property type="evidence" value="ECO:0007669"/>
    <property type="project" value="TreeGrafter"/>
</dbReference>
<dbReference type="PANTHER" id="PTHR35144">
    <property type="entry name" value="MEIOSIS-SPECIFIC TRANSCRIPTION FACTOR NDT80"/>
    <property type="match status" value="1"/>
</dbReference>
<dbReference type="PROSITE" id="PS51517">
    <property type="entry name" value="NDT80"/>
    <property type="match status" value="1"/>
</dbReference>
<dbReference type="GO" id="GO:0051321">
    <property type="term" value="P:meiotic cell cycle"/>
    <property type="evidence" value="ECO:0007669"/>
    <property type="project" value="TreeGrafter"/>
</dbReference>
<dbReference type="Pfam" id="PF05224">
    <property type="entry name" value="NDT80_PhoG"/>
    <property type="match status" value="1"/>
</dbReference>
<organism evidence="5 6">
    <name type="scientific">Phialocephala subalpina</name>
    <dbReference type="NCBI Taxonomy" id="576137"/>
    <lineage>
        <taxon>Eukaryota</taxon>
        <taxon>Fungi</taxon>
        <taxon>Dikarya</taxon>
        <taxon>Ascomycota</taxon>
        <taxon>Pezizomycotina</taxon>
        <taxon>Leotiomycetes</taxon>
        <taxon>Helotiales</taxon>
        <taxon>Mollisiaceae</taxon>
        <taxon>Phialocephala</taxon>
        <taxon>Phialocephala fortinii species complex</taxon>
    </lineage>
</organism>
<dbReference type="Gene3D" id="2.60.40.1390">
    <property type="entry name" value="NDT80 DNA-binding domain"/>
    <property type="match status" value="1"/>
</dbReference>
<accession>A0A1L7XE59</accession>
<dbReference type="InterPro" id="IPR008967">
    <property type="entry name" value="p53-like_TF_DNA-bd_sf"/>
</dbReference>
<feature type="compositionally biased region" description="Basic residues" evidence="3">
    <location>
        <begin position="1"/>
        <end position="16"/>
    </location>
</feature>
<keyword evidence="1 2" id="KW-0238">DNA-binding</keyword>
<dbReference type="InterPro" id="IPR037141">
    <property type="entry name" value="NDT80_DNA-bd_dom_sf"/>
</dbReference>
<dbReference type="GO" id="GO:0003700">
    <property type="term" value="F:DNA-binding transcription factor activity"/>
    <property type="evidence" value="ECO:0007669"/>
    <property type="project" value="UniProtKB-UniRule"/>
</dbReference>
<feature type="compositionally biased region" description="Polar residues" evidence="3">
    <location>
        <begin position="415"/>
        <end position="426"/>
    </location>
</feature>
<feature type="domain" description="NDT80" evidence="4">
    <location>
        <begin position="82"/>
        <end position="356"/>
    </location>
</feature>
<dbReference type="InterPro" id="IPR024061">
    <property type="entry name" value="NDT80_DNA-bd_dom"/>
</dbReference>
<evidence type="ECO:0000256" key="1">
    <source>
        <dbReference type="ARBA" id="ARBA00023125"/>
    </source>
</evidence>
<feature type="region of interest" description="Disordered" evidence="3">
    <location>
        <begin position="1"/>
        <end position="99"/>
    </location>
</feature>
<dbReference type="EMBL" id="FJOG01000023">
    <property type="protein sequence ID" value="CZR63314.1"/>
    <property type="molecule type" value="Genomic_DNA"/>
</dbReference>
<keyword evidence="6" id="KW-1185">Reference proteome</keyword>
<proteinExistence type="predicted"/>
<evidence type="ECO:0000256" key="2">
    <source>
        <dbReference type="PROSITE-ProRule" id="PRU00850"/>
    </source>
</evidence>
<dbReference type="AlphaFoldDB" id="A0A1L7XE59"/>
<evidence type="ECO:0000313" key="5">
    <source>
        <dbReference type="EMBL" id="CZR63314.1"/>
    </source>
</evidence>
<protein>
    <recommendedName>
        <fullName evidence="4">NDT80 domain-containing protein</fullName>
    </recommendedName>
</protein>
<dbReference type="InterPro" id="IPR052605">
    <property type="entry name" value="Fungal_trans_regulator"/>
</dbReference>
<evidence type="ECO:0000259" key="4">
    <source>
        <dbReference type="PROSITE" id="PS51517"/>
    </source>
</evidence>
<gene>
    <name evidence="5" type="ORF">PAC_13211</name>
</gene>
<feature type="DNA-binding region" description="NDT80" evidence="2">
    <location>
        <begin position="82"/>
        <end position="356"/>
    </location>
</feature>
<dbReference type="Proteomes" id="UP000184330">
    <property type="component" value="Unassembled WGS sequence"/>
</dbReference>
<dbReference type="SUPFAM" id="SSF49417">
    <property type="entry name" value="p53-like transcription factors"/>
    <property type="match status" value="1"/>
</dbReference>